<dbReference type="GO" id="GO:0016787">
    <property type="term" value="F:hydrolase activity"/>
    <property type="evidence" value="ECO:0007669"/>
    <property type="project" value="UniProtKB-KW"/>
</dbReference>
<accession>A0A1H2A3F2</accession>
<evidence type="ECO:0000256" key="5">
    <source>
        <dbReference type="ARBA" id="ARBA00022842"/>
    </source>
</evidence>
<dbReference type="STRING" id="630515.SAMN04489812_5637"/>
<dbReference type="GO" id="GO:0000287">
    <property type="term" value="F:magnesium ion binding"/>
    <property type="evidence" value="ECO:0007669"/>
    <property type="project" value="UniProtKB-UniRule"/>
</dbReference>
<evidence type="ECO:0000313" key="9">
    <source>
        <dbReference type="Proteomes" id="UP000199103"/>
    </source>
</evidence>
<comment type="function">
    <text evidence="6">Toxic component of a toxin-antitoxin (TA) system. An RNase.</text>
</comment>
<dbReference type="Pfam" id="PF01850">
    <property type="entry name" value="PIN"/>
    <property type="match status" value="1"/>
</dbReference>
<dbReference type="HAMAP" id="MF_00265">
    <property type="entry name" value="VapC_Nob1"/>
    <property type="match status" value="1"/>
</dbReference>
<dbReference type="CDD" id="cd09874">
    <property type="entry name" value="PIN_MT3492-like"/>
    <property type="match status" value="1"/>
</dbReference>
<keyword evidence="5 6" id="KW-0460">Magnesium</keyword>
<dbReference type="InterPro" id="IPR029060">
    <property type="entry name" value="PIN-like_dom_sf"/>
</dbReference>
<keyword evidence="6" id="KW-0800">Toxin</keyword>
<dbReference type="RefSeq" id="WP_091530091.1">
    <property type="nucleotide sequence ID" value="NZ_LT629772.1"/>
</dbReference>
<dbReference type="Gene3D" id="3.40.50.1010">
    <property type="entry name" value="5'-nuclease"/>
    <property type="match status" value="1"/>
</dbReference>
<name>A0A1H2A3F2_9ACTN</name>
<keyword evidence="1 6" id="KW-1277">Toxin-antitoxin system</keyword>
<evidence type="ECO:0000256" key="3">
    <source>
        <dbReference type="ARBA" id="ARBA00022723"/>
    </source>
</evidence>
<dbReference type="InterPro" id="IPR002716">
    <property type="entry name" value="PIN_dom"/>
</dbReference>
<evidence type="ECO:0000256" key="4">
    <source>
        <dbReference type="ARBA" id="ARBA00022801"/>
    </source>
</evidence>
<keyword evidence="3 6" id="KW-0479">Metal-binding</keyword>
<keyword evidence="4 6" id="KW-0378">Hydrolase</keyword>
<evidence type="ECO:0000256" key="2">
    <source>
        <dbReference type="ARBA" id="ARBA00022722"/>
    </source>
</evidence>
<dbReference type="GO" id="GO:0004540">
    <property type="term" value="F:RNA nuclease activity"/>
    <property type="evidence" value="ECO:0007669"/>
    <property type="project" value="InterPro"/>
</dbReference>
<dbReference type="EC" id="3.1.-.-" evidence="6"/>
<dbReference type="SUPFAM" id="SSF88723">
    <property type="entry name" value="PIN domain-like"/>
    <property type="match status" value="1"/>
</dbReference>
<protein>
    <recommendedName>
        <fullName evidence="6">Ribonuclease VapC</fullName>
        <shortName evidence="6">RNase VapC</shortName>
        <ecNumber evidence="6">3.1.-.-</ecNumber>
    </recommendedName>
    <alternativeName>
        <fullName evidence="6">Toxin VapC</fullName>
    </alternativeName>
</protein>
<evidence type="ECO:0000256" key="1">
    <source>
        <dbReference type="ARBA" id="ARBA00022649"/>
    </source>
</evidence>
<feature type="binding site" evidence="6">
    <location>
        <position position="90"/>
    </location>
    <ligand>
        <name>Mg(2+)</name>
        <dbReference type="ChEBI" id="CHEBI:18420"/>
    </ligand>
</feature>
<keyword evidence="9" id="KW-1185">Reference proteome</keyword>
<comment type="cofactor">
    <cofactor evidence="6">
        <name>Mg(2+)</name>
        <dbReference type="ChEBI" id="CHEBI:18420"/>
    </cofactor>
</comment>
<dbReference type="AlphaFoldDB" id="A0A1H2A3F2"/>
<organism evidence="8 9">
    <name type="scientific">Microlunatus soli</name>
    <dbReference type="NCBI Taxonomy" id="630515"/>
    <lineage>
        <taxon>Bacteria</taxon>
        <taxon>Bacillati</taxon>
        <taxon>Actinomycetota</taxon>
        <taxon>Actinomycetes</taxon>
        <taxon>Propionibacteriales</taxon>
        <taxon>Propionibacteriaceae</taxon>
        <taxon>Microlunatus</taxon>
    </lineage>
</organism>
<evidence type="ECO:0000313" key="8">
    <source>
        <dbReference type="EMBL" id="SDT40413.1"/>
    </source>
</evidence>
<dbReference type="Proteomes" id="UP000199103">
    <property type="component" value="Chromosome I"/>
</dbReference>
<reference evidence="8 9" key="1">
    <citation type="submission" date="2016-10" db="EMBL/GenBank/DDBJ databases">
        <authorList>
            <person name="de Groot N.N."/>
        </authorList>
    </citation>
    <scope>NUCLEOTIDE SEQUENCE [LARGE SCALE GENOMIC DNA]</scope>
    <source>
        <strain evidence="8 9">DSM 21800</strain>
    </source>
</reference>
<feature type="domain" description="PIN" evidence="7">
    <location>
        <begin position="3"/>
        <end position="118"/>
    </location>
</feature>
<dbReference type="EMBL" id="LT629772">
    <property type="protein sequence ID" value="SDT40413.1"/>
    <property type="molecule type" value="Genomic_DNA"/>
</dbReference>
<gene>
    <name evidence="6" type="primary">vapC</name>
    <name evidence="8" type="ORF">SAMN04489812_5637</name>
</gene>
<dbReference type="GO" id="GO:0090729">
    <property type="term" value="F:toxin activity"/>
    <property type="evidence" value="ECO:0007669"/>
    <property type="project" value="UniProtKB-KW"/>
</dbReference>
<evidence type="ECO:0000259" key="7">
    <source>
        <dbReference type="Pfam" id="PF01850"/>
    </source>
</evidence>
<feature type="binding site" evidence="6">
    <location>
        <position position="5"/>
    </location>
    <ligand>
        <name>Mg(2+)</name>
        <dbReference type="ChEBI" id="CHEBI:18420"/>
    </ligand>
</feature>
<dbReference type="InterPro" id="IPR022907">
    <property type="entry name" value="VapC_family"/>
</dbReference>
<keyword evidence="2 6" id="KW-0540">Nuclease</keyword>
<comment type="similarity">
    <text evidence="6">Belongs to the PINc/VapC protein family.</text>
</comment>
<evidence type="ECO:0000256" key="6">
    <source>
        <dbReference type="HAMAP-Rule" id="MF_00265"/>
    </source>
</evidence>
<proteinExistence type="inferred from homology"/>
<sequence length="132" mass="14103">MLYFDTSALMKLCRVEPESADLRRWLATQPGDWFTSALTEVELCRALARSDPAALPRAAQVLGDCAIFDIDDEIRQQAASLRPVGLRSLDAIHLATALEVASDLAGCLTYDLRLAEAANAAGLTVRSPGSAG</sequence>
<dbReference type="OrthoDB" id="4750219at2"/>